<evidence type="ECO:0000313" key="2">
    <source>
        <dbReference type="EMBL" id="KAL2064005.1"/>
    </source>
</evidence>
<feature type="compositionally biased region" description="Polar residues" evidence="1">
    <location>
        <begin position="95"/>
        <end position="114"/>
    </location>
</feature>
<feature type="compositionally biased region" description="Low complexity" evidence="1">
    <location>
        <begin position="50"/>
        <end position="59"/>
    </location>
</feature>
<keyword evidence="3" id="KW-1185">Reference proteome</keyword>
<evidence type="ECO:0000313" key="3">
    <source>
        <dbReference type="Proteomes" id="UP001595075"/>
    </source>
</evidence>
<dbReference type="EMBL" id="JAZHXI010000014">
    <property type="protein sequence ID" value="KAL2064005.1"/>
    <property type="molecule type" value="Genomic_DNA"/>
</dbReference>
<accession>A0ABR4C260</accession>
<feature type="compositionally biased region" description="Basic residues" evidence="1">
    <location>
        <begin position="177"/>
        <end position="191"/>
    </location>
</feature>
<dbReference type="Proteomes" id="UP001595075">
    <property type="component" value="Unassembled WGS sequence"/>
</dbReference>
<gene>
    <name evidence="2" type="ORF">VTL71DRAFT_4499</name>
</gene>
<feature type="compositionally biased region" description="Polar residues" evidence="1">
    <location>
        <begin position="60"/>
        <end position="87"/>
    </location>
</feature>
<sequence>MEDDGNSRPYESPKSCSSGLNFPAEPHARTERNDVASPLSLTGSFDDDQPAASQQPSSQNTFFNNDTGLTSQDAAGLSTGDTMNWYSTGGVASMQMGSQVKPSRRSAASQLFTSSEEEAKNEMSNPPEKRGRYVKPVRADSGIGVAPKDKLRSNTPETRSESPAAAAGTNKATWRPAKQRKSTRGMSRRSKKPVDPMQSGHRKGSVPADSPFGKDYLENGPAKVSDSDPTRGDFFGTEMEKQYPEGKHAILDSASRSESSLYPRKPTKAPPKRVRTVSDKSLSEDDVSKSSNHAF</sequence>
<feature type="compositionally biased region" description="Basic residues" evidence="1">
    <location>
        <begin position="265"/>
        <end position="275"/>
    </location>
</feature>
<protein>
    <submittedName>
        <fullName evidence="2">Uncharacterized protein</fullName>
    </submittedName>
</protein>
<proteinExistence type="predicted"/>
<feature type="compositionally biased region" description="Basic and acidic residues" evidence="1">
    <location>
        <begin position="276"/>
        <end position="288"/>
    </location>
</feature>
<feature type="compositionally biased region" description="Basic and acidic residues" evidence="1">
    <location>
        <begin position="117"/>
        <end position="131"/>
    </location>
</feature>
<feature type="region of interest" description="Disordered" evidence="1">
    <location>
        <begin position="1"/>
        <end position="295"/>
    </location>
</feature>
<name>A0ABR4C260_9HELO</name>
<evidence type="ECO:0000256" key="1">
    <source>
        <dbReference type="SAM" id="MobiDB-lite"/>
    </source>
</evidence>
<organism evidence="2 3">
    <name type="scientific">Oculimacula yallundae</name>
    <dbReference type="NCBI Taxonomy" id="86028"/>
    <lineage>
        <taxon>Eukaryota</taxon>
        <taxon>Fungi</taxon>
        <taxon>Dikarya</taxon>
        <taxon>Ascomycota</taxon>
        <taxon>Pezizomycotina</taxon>
        <taxon>Leotiomycetes</taxon>
        <taxon>Helotiales</taxon>
        <taxon>Ploettnerulaceae</taxon>
        <taxon>Oculimacula</taxon>
    </lineage>
</organism>
<reference evidence="2 3" key="1">
    <citation type="journal article" date="2024" name="Commun. Biol.">
        <title>Comparative genomic analysis of thermophilic fungi reveals convergent evolutionary adaptations and gene losses.</title>
        <authorList>
            <person name="Steindorff A.S."/>
            <person name="Aguilar-Pontes M.V."/>
            <person name="Robinson A.J."/>
            <person name="Andreopoulos B."/>
            <person name="LaButti K."/>
            <person name="Kuo A."/>
            <person name="Mondo S."/>
            <person name="Riley R."/>
            <person name="Otillar R."/>
            <person name="Haridas S."/>
            <person name="Lipzen A."/>
            <person name="Grimwood J."/>
            <person name="Schmutz J."/>
            <person name="Clum A."/>
            <person name="Reid I.D."/>
            <person name="Moisan M.C."/>
            <person name="Butler G."/>
            <person name="Nguyen T.T.M."/>
            <person name="Dewar K."/>
            <person name="Conant G."/>
            <person name="Drula E."/>
            <person name="Henrissat B."/>
            <person name="Hansel C."/>
            <person name="Singer S."/>
            <person name="Hutchinson M.I."/>
            <person name="de Vries R.P."/>
            <person name="Natvig D.O."/>
            <person name="Powell A.J."/>
            <person name="Tsang A."/>
            <person name="Grigoriev I.V."/>
        </authorList>
    </citation>
    <scope>NUCLEOTIDE SEQUENCE [LARGE SCALE GENOMIC DNA]</scope>
    <source>
        <strain evidence="2 3">CBS 494.80</strain>
    </source>
</reference>
<comment type="caution">
    <text evidence="2">The sequence shown here is derived from an EMBL/GenBank/DDBJ whole genome shotgun (WGS) entry which is preliminary data.</text>
</comment>
<feature type="compositionally biased region" description="Basic and acidic residues" evidence="1">
    <location>
        <begin position="238"/>
        <end position="250"/>
    </location>
</feature>